<proteinExistence type="predicted"/>
<feature type="domain" description="Apple" evidence="2">
    <location>
        <begin position="11"/>
        <end position="107"/>
    </location>
</feature>
<dbReference type="AlphaFoldDB" id="A0A0K0D008"/>
<sequence>MNNAPLKNIAALRPCFERYANHRLVNLQPYHSEWRMKSEERCLQFCSDTSILHLFNNDTFQSRCRSIVYDAVQHICHFFLDDGYDFTVPAAKMIYLKVVSGTCLETYASSSSKTSEVINFGENPKESTSVESVSAIPTKQKEMVISLLLKTSPKRQRIIQAQVKEHLQDSQLARPDRREAISDIDQEKKFGEQRWDSSRKQVMETTSSSNFEDEQLHEKKNDKRTKETALSSEKKESLERKLHEKLELFKEMYPDRYVQYLLERGYAPLPFLASEIRATTPLVFGTVSPQMSKRMLVRVEPPYLTKARSFLNIVNSKKNSTTGDKGMDYQRPLDDYAVVSSDTGCLVGHVPIWLVFENSIGSESIDSSFAKDWKACREMCSDEVSVPIPFYSK</sequence>
<dbReference type="Proteomes" id="UP000035642">
    <property type="component" value="Unassembled WGS sequence"/>
</dbReference>
<keyword evidence="3" id="KW-1185">Reference proteome</keyword>
<evidence type="ECO:0000313" key="4">
    <source>
        <dbReference type="WBParaSite" id="ACAC_0000337001-mRNA-1"/>
    </source>
</evidence>
<accession>A0A0K0D008</accession>
<dbReference type="Pfam" id="PF00024">
    <property type="entry name" value="PAN_1"/>
    <property type="match status" value="1"/>
</dbReference>
<feature type="region of interest" description="Disordered" evidence="1">
    <location>
        <begin position="166"/>
        <end position="237"/>
    </location>
</feature>
<dbReference type="WBParaSite" id="ACAC_0000337001-mRNA-1">
    <property type="protein sequence ID" value="ACAC_0000337001-mRNA-1"/>
    <property type="gene ID" value="ACAC_0000337001"/>
</dbReference>
<evidence type="ECO:0000313" key="3">
    <source>
        <dbReference type="Proteomes" id="UP000035642"/>
    </source>
</evidence>
<name>A0A0K0D008_ANGCA</name>
<feature type="compositionally biased region" description="Basic and acidic residues" evidence="1">
    <location>
        <begin position="166"/>
        <end position="202"/>
    </location>
</feature>
<reference evidence="3" key="1">
    <citation type="submission" date="2012-09" db="EMBL/GenBank/DDBJ databases">
        <authorList>
            <person name="Martin A.A."/>
        </authorList>
    </citation>
    <scope>NUCLEOTIDE SEQUENCE</scope>
</reference>
<organism evidence="3 4">
    <name type="scientific">Angiostrongylus cantonensis</name>
    <name type="common">Rat lungworm</name>
    <dbReference type="NCBI Taxonomy" id="6313"/>
    <lineage>
        <taxon>Eukaryota</taxon>
        <taxon>Metazoa</taxon>
        <taxon>Ecdysozoa</taxon>
        <taxon>Nematoda</taxon>
        <taxon>Chromadorea</taxon>
        <taxon>Rhabditida</taxon>
        <taxon>Rhabditina</taxon>
        <taxon>Rhabditomorpha</taxon>
        <taxon>Strongyloidea</taxon>
        <taxon>Metastrongylidae</taxon>
        <taxon>Angiostrongylus</taxon>
    </lineage>
</organism>
<dbReference type="SMART" id="SM00473">
    <property type="entry name" value="PAN_AP"/>
    <property type="match status" value="1"/>
</dbReference>
<evidence type="ECO:0000259" key="2">
    <source>
        <dbReference type="SMART" id="SM00473"/>
    </source>
</evidence>
<dbReference type="InterPro" id="IPR003609">
    <property type="entry name" value="Pan_app"/>
</dbReference>
<dbReference type="STRING" id="6313.A0A0K0D008"/>
<reference evidence="4" key="2">
    <citation type="submission" date="2017-02" db="UniProtKB">
        <authorList>
            <consortium name="WormBaseParasite"/>
        </authorList>
    </citation>
    <scope>IDENTIFICATION</scope>
</reference>
<feature type="compositionally biased region" description="Basic and acidic residues" evidence="1">
    <location>
        <begin position="214"/>
        <end position="237"/>
    </location>
</feature>
<evidence type="ECO:0000256" key="1">
    <source>
        <dbReference type="SAM" id="MobiDB-lite"/>
    </source>
</evidence>
<dbReference type="SUPFAM" id="SSF57414">
    <property type="entry name" value="Hairpin loop containing domain-like"/>
    <property type="match status" value="1"/>
</dbReference>
<protein>
    <submittedName>
        <fullName evidence="4">Apple domain-containing protein</fullName>
    </submittedName>
</protein>